<dbReference type="Proteomes" id="UP001208570">
    <property type="component" value="Unassembled WGS sequence"/>
</dbReference>
<dbReference type="SUPFAM" id="SSF57196">
    <property type="entry name" value="EGF/Laminin"/>
    <property type="match status" value="4"/>
</dbReference>
<dbReference type="Pfam" id="PF00053">
    <property type="entry name" value="EGF_laminin"/>
    <property type="match status" value="4"/>
</dbReference>
<sequence>RPNLSGKTCSTPVINYYGPALDQLTFDAENSPTEFPVLEQTGHGELNGTVTGRGYLQVPSSQQFTLSASVPKTTNYDIVIRYKVSDLVVGSQVVLKIVDSTPGQSYVCGDKSYLTDQNITLDRTNLPATGDTGDALIIGSACLLANREYTITVLIGTTLATNVLIDSVVLLPVLEDLAVFANSTTDVQAKIRQCYEATVPVDLALRANLSCDQYEFSLMTELFGGAEECLCSGIGILSSVCDARGGQCPCKPGVMLKGCTECMVDYYGFSSGAGCKPCGCHPTGSIKTSCNDTGICECRPNVVGVKCDACLPEYYGLSTGQGCVPCICDERYSVNNSCEDNGQCYCKPGIGGMTCTECLPGFYNLTAEGCTPCGCDPDGIMISSDTVTGVCSCKPRVTGDKCNMCQETYFGVGPWNVDGCLSCFCSGHSASCNTAVPWYYAVTRNTWDLTGPAAVEGKWTGVDGQGQPIKVDVVARFDQGNRAEYVMSIKDGGYNAGRDKLYFMATSPFLGDKRGSYGQNISLTLAISLPEVDANTTIDYINDTSGDVILVGNWTTYTLVNALPTLLSENRTTYLVRNVAMELLCNRESLRCVGETSG</sequence>
<keyword evidence="15" id="KW-1185">Reference proteome</keyword>
<feature type="disulfide bond" evidence="10">
    <location>
        <begin position="298"/>
        <end position="307"/>
    </location>
</feature>
<evidence type="ECO:0000256" key="4">
    <source>
        <dbReference type="ARBA" id="ARBA00022729"/>
    </source>
</evidence>
<evidence type="ECO:0000256" key="8">
    <source>
        <dbReference type="ARBA" id="ARBA00023180"/>
    </source>
</evidence>
<gene>
    <name evidence="14" type="ORF">LSH36_400g01005</name>
</gene>
<dbReference type="GO" id="GO:0005604">
    <property type="term" value="C:basement membrane"/>
    <property type="evidence" value="ECO:0007669"/>
    <property type="project" value="UniProtKB-SubCell"/>
</dbReference>
<comment type="caution">
    <text evidence="10">Lacks conserved residue(s) required for the propagation of feature annotation.</text>
</comment>
<feature type="domain" description="Laminin EGF-like" evidence="11">
    <location>
        <begin position="278"/>
        <end position="325"/>
    </location>
</feature>
<dbReference type="Pfam" id="PF21199">
    <property type="entry name" value="LAMININ_IV_B"/>
    <property type="match status" value="1"/>
</dbReference>
<evidence type="ECO:0000256" key="2">
    <source>
        <dbReference type="ARBA" id="ARBA00022525"/>
    </source>
</evidence>
<keyword evidence="8" id="KW-0325">Glycoprotein</keyword>
<dbReference type="PRINTS" id="PR00011">
    <property type="entry name" value="EGFLAMININ"/>
</dbReference>
<evidence type="ECO:0000256" key="7">
    <source>
        <dbReference type="ARBA" id="ARBA00023157"/>
    </source>
</evidence>
<evidence type="ECO:0000256" key="10">
    <source>
        <dbReference type="PROSITE-ProRule" id="PRU00460"/>
    </source>
</evidence>
<keyword evidence="6" id="KW-0084">Basement membrane</keyword>
<accession>A0AAD9JD69</accession>
<dbReference type="FunFam" id="2.10.25.10:FF:000090">
    <property type="entry name" value="laminin subunit alpha"/>
    <property type="match status" value="1"/>
</dbReference>
<dbReference type="EMBL" id="JAODUP010000400">
    <property type="protein sequence ID" value="KAK2150553.1"/>
    <property type="molecule type" value="Genomic_DNA"/>
</dbReference>
<evidence type="ECO:0000256" key="1">
    <source>
        <dbReference type="ARBA" id="ARBA00004302"/>
    </source>
</evidence>
<evidence type="ECO:0000259" key="13">
    <source>
        <dbReference type="PROSITE" id="PS51116"/>
    </source>
</evidence>
<feature type="disulfide bond" evidence="10">
    <location>
        <begin position="229"/>
        <end position="241"/>
    </location>
</feature>
<feature type="disulfide bond" evidence="10">
    <location>
        <begin position="326"/>
        <end position="338"/>
    </location>
</feature>
<feature type="domain" description="Laminin IV type B" evidence="13">
    <location>
        <begin position="18"/>
        <end position="223"/>
    </location>
</feature>
<feature type="disulfide bond" evidence="10">
    <location>
        <begin position="278"/>
        <end position="290"/>
    </location>
</feature>
<evidence type="ECO:0000256" key="6">
    <source>
        <dbReference type="ARBA" id="ARBA00022869"/>
    </source>
</evidence>
<dbReference type="PROSITE" id="PS51115">
    <property type="entry name" value="LAMININ_IVA"/>
    <property type="match status" value="1"/>
</dbReference>
<evidence type="ECO:0000256" key="9">
    <source>
        <dbReference type="ARBA" id="ARBA00023292"/>
    </source>
</evidence>
<organism evidence="14 15">
    <name type="scientific">Paralvinella palmiformis</name>
    <dbReference type="NCBI Taxonomy" id="53620"/>
    <lineage>
        <taxon>Eukaryota</taxon>
        <taxon>Metazoa</taxon>
        <taxon>Spiralia</taxon>
        <taxon>Lophotrochozoa</taxon>
        <taxon>Annelida</taxon>
        <taxon>Polychaeta</taxon>
        <taxon>Sedentaria</taxon>
        <taxon>Canalipalpata</taxon>
        <taxon>Terebellida</taxon>
        <taxon>Terebelliformia</taxon>
        <taxon>Alvinellidae</taxon>
        <taxon>Paralvinella</taxon>
    </lineage>
</organism>
<keyword evidence="4" id="KW-0732">Signal</keyword>
<keyword evidence="3" id="KW-0272">Extracellular matrix</keyword>
<evidence type="ECO:0000313" key="15">
    <source>
        <dbReference type="Proteomes" id="UP001208570"/>
    </source>
</evidence>
<feature type="disulfide bond" evidence="10">
    <location>
        <begin position="250"/>
        <end position="259"/>
    </location>
</feature>
<feature type="non-terminal residue" evidence="14">
    <location>
        <position position="598"/>
    </location>
</feature>
<feature type="disulfide bond" evidence="10">
    <location>
        <begin position="346"/>
        <end position="355"/>
    </location>
</feature>
<evidence type="ECO:0000259" key="12">
    <source>
        <dbReference type="PROSITE" id="PS51115"/>
    </source>
</evidence>
<dbReference type="GO" id="GO:0009887">
    <property type="term" value="P:animal organ morphogenesis"/>
    <property type="evidence" value="ECO:0007669"/>
    <property type="project" value="TreeGrafter"/>
</dbReference>
<evidence type="ECO:0000256" key="5">
    <source>
        <dbReference type="ARBA" id="ARBA00022737"/>
    </source>
</evidence>
<evidence type="ECO:0000259" key="11">
    <source>
        <dbReference type="PROSITE" id="PS50027"/>
    </source>
</evidence>
<dbReference type="SMART" id="SM00180">
    <property type="entry name" value="EGF_Lam"/>
    <property type="match status" value="4"/>
</dbReference>
<evidence type="ECO:0000256" key="3">
    <source>
        <dbReference type="ARBA" id="ARBA00022530"/>
    </source>
</evidence>
<dbReference type="CDD" id="cd00055">
    <property type="entry name" value="EGF_Lam"/>
    <property type="match status" value="4"/>
</dbReference>
<dbReference type="GO" id="GO:0009888">
    <property type="term" value="P:tissue development"/>
    <property type="evidence" value="ECO:0007669"/>
    <property type="project" value="TreeGrafter"/>
</dbReference>
<comment type="caution">
    <text evidence="14">The sequence shown here is derived from an EMBL/GenBank/DDBJ whole genome shotgun (WGS) entry which is preliminary data.</text>
</comment>
<dbReference type="InterPro" id="IPR050440">
    <property type="entry name" value="Laminin/Netrin_ECM"/>
</dbReference>
<dbReference type="Gene3D" id="2.10.25.10">
    <property type="entry name" value="Laminin"/>
    <property type="match status" value="4"/>
</dbReference>
<protein>
    <submittedName>
        <fullName evidence="14">Uncharacterized protein</fullName>
    </submittedName>
</protein>
<proteinExistence type="predicted"/>
<keyword evidence="5" id="KW-0677">Repeat</keyword>
<dbReference type="InterPro" id="IPR013015">
    <property type="entry name" value="Laminin_IV_B"/>
</dbReference>
<comment type="subcellular location">
    <subcellularLocation>
        <location evidence="1">Secreted</location>
        <location evidence="1">Extracellular space</location>
        <location evidence="1">Extracellular matrix</location>
        <location evidence="1">Basement membrane</location>
    </subcellularLocation>
</comment>
<feature type="domain" description="Laminin IV type A" evidence="12">
    <location>
        <begin position="454"/>
        <end position="598"/>
    </location>
</feature>
<feature type="disulfide bond" evidence="10">
    <location>
        <begin position="231"/>
        <end position="248"/>
    </location>
</feature>
<reference evidence="14" key="1">
    <citation type="journal article" date="2023" name="Mol. Biol. Evol.">
        <title>Third-Generation Sequencing Reveals the Adaptive Role of the Epigenome in Three Deep-Sea Polychaetes.</title>
        <authorList>
            <person name="Perez M."/>
            <person name="Aroh O."/>
            <person name="Sun Y."/>
            <person name="Lan Y."/>
            <person name="Juniper S.K."/>
            <person name="Young C.R."/>
            <person name="Angers B."/>
            <person name="Qian P.Y."/>
        </authorList>
    </citation>
    <scope>NUCLEOTIDE SEQUENCE</scope>
    <source>
        <strain evidence="14">P08H-3</strain>
    </source>
</reference>
<name>A0AAD9JD69_9ANNE</name>
<dbReference type="PROSITE" id="PS01248">
    <property type="entry name" value="EGF_LAM_1"/>
    <property type="match status" value="3"/>
</dbReference>
<dbReference type="PANTHER" id="PTHR10574:SF444">
    <property type="entry name" value="BASEMENT MEMBRANE-SPECIFIC HEPARAN SULFATE PROTEOGLYCAN CORE PROTEIN"/>
    <property type="match status" value="1"/>
</dbReference>
<keyword evidence="2" id="KW-0964">Secreted</keyword>
<dbReference type="Pfam" id="PF00052">
    <property type="entry name" value="Laminin_B"/>
    <property type="match status" value="1"/>
</dbReference>
<dbReference type="AlphaFoldDB" id="A0AAD9JD69"/>
<dbReference type="PANTHER" id="PTHR10574">
    <property type="entry name" value="NETRIN/LAMININ-RELATED"/>
    <property type="match status" value="1"/>
</dbReference>
<keyword evidence="9 10" id="KW-0424">Laminin EGF-like domain</keyword>
<evidence type="ECO:0000313" key="14">
    <source>
        <dbReference type="EMBL" id="KAK2150553.1"/>
    </source>
</evidence>
<dbReference type="FunFam" id="2.10.25.10:FF:000180">
    <property type="entry name" value="Netrin G2"/>
    <property type="match status" value="1"/>
</dbReference>
<dbReference type="InterPro" id="IPR002049">
    <property type="entry name" value="LE_dom"/>
</dbReference>
<feature type="domain" description="Laminin EGF-like" evidence="11">
    <location>
        <begin position="229"/>
        <end position="277"/>
    </location>
</feature>
<keyword evidence="7 10" id="KW-1015">Disulfide bond</keyword>
<feature type="domain" description="Laminin EGF-like" evidence="11">
    <location>
        <begin position="326"/>
        <end position="372"/>
    </location>
</feature>
<dbReference type="PROSITE" id="PS51116">
    <property type="entry name" value="LAMININ_IVB"/>
    <property type="match status" value="1"/>
</dbReference>
<dbReference type="PROSITE" id="PS50027">
    <property type="entry name" value="EGF_LAM_2"/>
    <property type="match status" value="3"/>
</dbReference>
<dbReference type="InterPro" id="IPR000034">
    <property type="entry name" value="Laminin_IV"/>
</dbReference>